<feature type="domain" description="Glycosyl transferase family 1" evidence="3">
    <location>
        <begin position="186"/>
        <end position="342"/>
    </location>
</feature>
<evidence type="ECO:0000259" key="3">
    <source>
        <dbReference type="Pfam" id="PF00534"/>
    </source>
</evidence>
<evidence type="ECO:0000259" key="4">
    <source>
        <dbReference type="Pfam" id="PF13439"/>
    </source>
</evidence>
<dbReference type="SUPFAM" id="SSF53756">
    <property type="entry name" value="UDP-Glycosyltransferase/glycogen phosphorylase"/>
    <property type="match status" value="1"/>
</dbReference>
<reference evidence="5" key="1">
    <citation type="submission" date="2021-11" db="EMBL/GenBank/DDBJ databases">
        <title>Draft genome sequence of Alcaligenes endophyticus type strain CCUG 75668T.</title>
        <authorList>
            <person name="Salva-Serra F."/>
            <person name="Duran R.E."/>
            <person name="Seeger M."/>
            <person name="Moore E.R.B."/>
            <person name="Jaen-Luchoro D."/>
        </authorList>
    </citation>
    <scope>NUCLEOTIDE SEQUENCE</scope>
    <source>
        <strain evidence="5">CCUG 75668</strain>
    </source>
</reference>
<accession>A0ABT8EGP2</accession>
<dbReference type="Pfam" id="PF00534">
    <property type="entry name" value="Glycos_transf_1"/>
    <property type="match status" value="1"/>
</dbReference>
<evidence type="ECO:0000256" key="1">
    <source>
        <dbReference type="ARBA" id="ARBA00022676"/>
    </source>
</evidence>
<evidence type="ECO:0000256" key="2">
    <source>
        <dbReference type="ARBA" id="ARBA00022679"/>
    </source>
</evidence>
<feature type="domain" description="Glycosyltransferase subfamily 4-like N-terminal" evidence="4">
    <location>
        <begin position="10"/>
        <end position="169"/>
    </location>
</feature>
<keyword evidence="6" id="KW-1185">Reference proteome</keyword>
<dbReference type="InterPro" id="IPR001296">
    <property type="entry name" value="Glyco_trans_1"/>
</dbReference>
<comment type="caution">
    <text evidence="5">The sequence shown here is derived from an EMBL/GenBank/DDBJ whole genome shotgun (WGS) entry which is preliminary data.</text>
</comment>
<proteinExistence type="predicted"/>
<organism evidence="5 6">
    <name type="scientific">Alcaligenes endophyticus</name>
    <dbReference type="NCBI Taxonomy" id="1929088"/>
    <lineage>
        <taxon>Bacteria</taxon>
        <taxon>Pseudomonadati</taxon>
        <taxon>Pseudomonadota</taxon>
        <taxon>Betaproteobacteria</taxon>
        <taxon>Burkholderiales</taxon>
        <taxon>Alcaligenaceae</taxon>
        <taxon>Alcaligenes</taxon>
    </lineage>
</organism>
<evidence type="ECO:0000313" key="5">
    <source>
        <dbReference type="EMBL" id="MDN4120465.1"/>
    </source>
</evidence>
<sequence length="368" mass="40498">MIVIHSLAGGGAERVARDLSAGWLEQGYSVSLVTQADRDVDAYVLAPGVQRYVLNTAGTSAHRTQALWKNWLRLRRLRALIKKHKPDILIGMMTTSSVLCINAARGLPCKVIATEHTHPPSQSLSPFWLKARVQTYPQAAQVVALTQGTADWLQAQIPSCKVSVIPNAVMWPMLSAEPVVPVPPRQGRQRLLAVGRLHPVKGFDVLLQAFASLTNYFPNWDLVILGEGALRPELEQAVEDLGLQDRVSLPGRVGNVVDWYQDSDLYVLSSRMEGLSNTLLEAMATGLPAVAYDCDTGPREIIRPGIDGVLVRPVADVEALAAHLSDFMAHADKRHAYGQRAADVRDRFSSARIFALWQQLLEQCLLRP</sequence>
<dbReference type="RefSeq" id="WP_266122836.1">
    <property type="nucleotide sequence ID" value="NZ_JAJHNU010000001.1"/>
</dbReference>
<dbReference type="Proteomes" id="UP001168613">
    <property type="component" value="Unassembled WGS sequence"/>
</dbReference>
<keyword evidence="1" id="KW-0328">Glycosyltransferase</keyword>
<dbReference type="CDD" id="cd03820">
    <property type="entry name" value="GT4_AmsD-like"/>
    <property type="match status" value="1"/>
</dbReference>
<protein>
    <submittedName>
        <fullName evidence="5">Glycosyltransferase family 4 protein</fullName>
    </submittedName>
</protein>
<dbReference type="EMBL" id="JAJHNU010000001">
    <property type="protein sequence ID" value="MDN4120465.1"/>
    <property type="molecule type" value="Genomic_DNA"/>
</dbReference>
<evidence type="ECO:0000313" key="6">
    <source>
        <dbReference type="Proteomes" id="UP001168613"/>
    </source>
</evidence>
<dbReference type="PANTHER" id="PTHR12526">
    <property type="entry name" value="GLYCOSYLTRANSFERASE"/>
    <property type="match status" value="1"/>
</dbReference>
<dbReference type="PANTHER" id="PTHR12526:SF510">
    <property type="entry name" value="D-INOSITOL 3-PHOSPHATE GLYCOSYLTRANSFERASE"/>
    <property type="match status" value="1"/>
</dbReference>
<dbReference type="Gene3D" id="3.40.50.2000">
    <property type="entry name" value="Glycogen Phosphorylase B"/>
    <property type="match status" value="2"/>
</dbReference>
<keyword evidence="2" id="KW-0808">Transferase</keyword>
<name>A0ABT8EGP2_9BURK</name>
<gene>
    <name evidence="5" type="ORF">LMS43_04075</name>
</gene>
<dbReference type="Pfam" id="PF13439">
    <property type="entry name" value="Glyco_transf_4"/>
    <property type="match status" value="1"/>
</dbReference>
<dbReference type="InterPro" id="IPR028098">
    <property type="entry name" value="Glyco_trans_4-like_N"/>
</dbReference>